<feature type="chain" id="PRO_5043823511" evidence="1">
    <location>
        <begin position="22"/>
        <end position="322"/>
    </location>
</feature>
<protein>
    <submittedName>
        <fullName evidence="3">Protein FilA</fullName>
    </submittedName>
</protein>
<dbReference type="AlphaFoldDB" id="A0AAW5R5M1"/>
<sequence length="322" mass="31891">MKMFTKLALVSSMAISANAMAMQAMDDAALSSATGQDGINIGIGAGLNADLATFMGSDPALTKGILVEDLYVHDNDGLAASAAFNSVNLGGKATPGAIHIDGLGLQATAGADNFDGTVSTNLLNLKIDTDAGATTPANSSTAFLNIGANVAALRVKVGAISIGASGAAPDLATANIRRGTLTGENTILTGLTLDMGKVAANVQLGATPQGAMVLVKSSLSGLNITELGINDAAGGGKVYLDGLHVRGAGGGAIDVDLGISVKSTGLEITNNSTAGNDIYIKAVRLGNVDTTSLTTAANTASIGDVEVQGLKLGQTKITIAGH</sequence>
<organism evidence="3 4">
    <name type="scientific">Acinetobacter junii</name>
    <dbReference type="NCBI Taxonomy" id="40215"/>
    <lineage>
        <taxon>Bacteria</taxon>
        <taxon>Pseudomonadati</taxon>
        <taxon>Pseudomonadota</taxon>
        <taxon>Gammaproteobacteria</taxon>
        <taxon>Moraxellales</taxon>
        <taxon>Moraxellaceae</taxon>
        <taxon>Acinetobacter</taxon>
    </lineage>
</organism>
<comment type="caution">
    <text evidence="3">The sequence shown here is derived from an EMBL/GenBank/DDBJ whole genome shotgun (WGS) entry which is preliminary data.</text>
</comment>
<dbReference type="InterPro" id="IPR046158">
    <property type="entry name" value="DUF6160"/>
</dbReference>
<dbReference type="Proteomes" id="UP001208534">
    <property type="component" value="Unassembled WGS sequence"/>
</dbReference>
<feature type="domain" description="DUF6160" evidence="2">
    <location>
        <begin position="1"/>
        <end position="64"/>
    </location>
</feature>
<evidence type="ECO:0000259" key="2">
    <source>
        <dbReference type="Pfam" id="PF19657"/>
    </source>
</evidence>
<accession>A0AAW5R5M1</accession>
<name>A0AAW5R5M1_ACIJU</name>
<keyword evidence="1" id="KW-0732">Signal</keyword>
<feature type="signal peptide" evidence="1">
    <location>
        <begin position="1"/>
        <end position="21"/>
    </location>
</feature>
<evidence type="ECO:0000313" key="4">
    <source>
        <dbReference type="Proteomes" id="UP001208534"/>
    </source>
</evidence>
<evidence type="ECO:0000313" key="3">
    <source>
        <dbReference type="EMBL" id="MCU4395501.1"/>
    </source>
</evidence>
<dbReference type="Pfam" id="PF19657">
    <property type="entry name" value="DUF6160"/>
    <property type="match status" value="1"/>
</dbReference>
<proteinExistence type="predicted"/>
<evidence type="ECO:0000256" key="1">
    <source>
        <dbReference type="SAM" id="SignalP"/>
    </source>
</evidence>
<reference evidence="3" key="1">
    <citation type="submission" date="2021-06" db="EMBL/GenBank/DDBJ databases">
        <title>Propagation of a rapidly emergent carbapenem-resistant Acinetobacter baumannii lineage by various extra-hospital transmission networks.</title>
        <authorList>
            <person name="Calix J."/>
        </authorList>
    </citation>
    <scope>NUCLEOTIDE SEQUENCE</scope>
    <source>
        <strain evidence="3">WU_MDCI_Aw63</strain>
    </source>
</reference>
<dbReference type="EMBL" id="JAHPRE010000002">
    <property type="protein sequence ID" value="MCU4395501.1"/>
    <property type="molecule type" value="Genomic_DNA"/>
</dbReference>
<gene>
    <name evidence="3" type="ORF">KTH64_00615</name>
</gene>
<dbReference type="RefSeq" id="WP_262578076.1">
    <property type="nucleotide sequence ID" value="NZ_JAHPRE010000002.1"/>
</dbReference>